<proteinExistence type="predicted"/>
<comment type="caution">
    <text evidence="1">The sequence shown here is derived from an EMBL/GenBank/DDBJ whole genome shotgun (WGS) entry which is preliminary data.</text>
</comment>
<reference evidence="1" key="1">
    <citation type="journal article" date="2018" name="Nat. Genet.">
        <title>Extensive intraspecific gene order and gene structural variations between Mo17 and other maize genomes.</title>
        <authorList>
            <person name="Sun S."/>
            <person name="Zhou Y."/>
            <person name="Chen J."/>
            <person name="Shi J."/>
            <person name="Zhao H."/>
            <person name="Zhao H."/>
            <person name="Song W."/>
            <person name="Zhang M."/>
            <person name="Cui Y."/>
            <person name="Dong X."/>
            <person name="Liu H."/>
            <person name="Ma X."/>
            <person name="Jiao Y."/>
            <person name="Wang B."/>
            <person name="Wei X."/>
            <person name="Stein J.C."/>
            <person name="Glaubitz J.C."/>
            <person name="Lu F."/>
            <person name="Yu G."/>
            <person name="Liang C."/>
            <person name="Fengler K."/>
            <person name="Li B."/>
            <person name="Rafalski A."/>
            <person name="Schnable P.S."/>
            <person name="Ware D.H."/>
            <person name="Buckler E.S."/>
            <person name="Lai J."/>
        </authorList>
    </citation>
    <scope>NUCLEOTIDE SEQUENCE [LARGE SCALE GENOMIC DNA]</scope>
    <source>
        <tissue evidence="1">Seedling</tissue>
    </source>
</reference>
<name>A0A3L6F2E7_MAIZE</name>
<evidence type="ECO:0000313" key="1">
    <source>
        <dbReference type="EMBL" id="PWZ27058.1"/>
    </source>
</evidence>
<dbReference type="EMBL" id="NCVQ01000005">
    <property type="protein sequence ID" value="PWZ27058.1"/>
    <property type="molecule type" value="Genomic_DNA"/>
</dbReference>
<feature type="non-terminal residue" evidence="1">
    <location>
        <position position="1"/>
    </location>
</feature>
<protein>
    <submittedName>
        <fullName evidence="1">Uncharacterized protein</fullName>
    </submittedName>
</protein>
<dbReference type="Proteomes" id="UP000251960">
    <property type="component" value="Chromosome 4"/>
</dbReference>
<accession>A0A3L6F2E7</accession>
<dbReference type="AlphaFoldDB" id="A0A3L6F2E7"/>
<organism evidence="1">
    <name type="scientific">Zea mays</name>
    <name type="common">Maize</name>
    <dbReference type="NCBI Taxonomy" id="4577"/>
    <lineage>
        <taxon>Eukaryota</taxon>
        <taxon>Viridiplantae</taxon>
        <taxon>Streptophyta</taxon>
        <taxon>Embryophyta</taxon>
        <taxon>Tracheophyta</taxon>
        <taxon>Spermatophyta</taxon>
        <taxon>Magnoliopsida</taxon>
        <taxon>Liliopsida</taxon>
        <taxon>Poales</taxon>
        <taxon>Poaceae</taxon>
        <taxon>PACMAD clade</taxon>
        <taxon>Panicoideae</taxon>
        <taxon>Andropogonodae</taxon>
        <taxon>Andropogoneae</taxon>
        <taxon>Tripsacinae</taxon>
        <taxon>Zea</taxon>
    </lineage>
</organism>
<sequence length="48" mass="5420">ATCLRLNCFVVAVESSATPSFFDVGCNVVTGYRCWPNIWLAWMIYIAM</sequence>
<gene>
    <name evidence="1" type="ORF">Zm00014a_009578</name>
</gene>